<dbReference type="Gene3D" id="2.40.30.170">
    <property type="match status" value="1"/>
</dbReference>
<dbReference type="Gene3D" id="1.10.287.470">
    <property type="entry name" value="Helix hairpin bin"/>
    <property type="match status" value="1"/>
</dbReference>
<keyword evidence="12" id="KW-1185">Reference proteome</keyword>
<evidence type="ECO:0000256" key="5">
    <source>
        <dbReference type="ARBA" id="ARBA00022519"/>
    </source>
</evidence>
<evidence type="ECO:0000259" key="10">
    <source>
        <dbReference type="Pfam" id="PF25967"/>
    </source>
</evidence>
<keyword evidence="6" id="KW-0472">Membrane</keyword>
<comment type="similarity">
    <text evidence="2">Belongs to the membrane fusion protein (MFP) (TC 8.A.1) family.</text>
</comment>
<evidence type="ECO:0000259" key="9">
    <source>
        <dbReference type="Pfam" id="PF25944"/>
    </source>
</evidence>
<dbReference type="NCBIfam" id="TIGR01730">
    <property type="entry name" value="RND_mfp"/>
    <property type="match status" value="1"/>
</dbReference>
<evidence type="ECO:0000256" key="2">
    <source>
        <dbReference type="ARBA" id="ARBA00009477"/>
    </source>
</evidence>
<evidence type="ECO:0000256" key="3">
    <source>
        <dbReference type="ARBA" id="ARBA00022448"/>
    </source>
</evidence>
<dbReference type="Pfam" id="PF25876">
    <property type="entry name" value="HH_MFP_RND"/>
    <property type="match status" value="1"/>
</dbReference>
<dbReference type="NCBIfam" id="NF008589">
    <property type="entry name" value="PRK11556.1"/>
    <property type="match status" value="1"/>
</dbReference>
<dbReference type="Gene3D" id="2.40.420.20">
    <property type="match status" value="1"/>
</dbReference>
<evidence type="ECO:0000256" key="1">
    <source>
        <dbReference type="ARBA" id="ARBA00004236"/>
    </source>
</evidence>
<dbReference type="Pfam" id="PF25917">
    <property type="entry name" value="BSH_RND"/>
    <property type="match status" value="1"/>
</dbReference>
<comment type="subcellular location">
    <subcellularLocation>
        <location evidence="1">Cell membrane</location>
    </subcellularLocation>
</comment>
<dbReference type="InterPro" id="IPR058625">
    <property type="entry name" value="MdtA-like_BSH"/>
</dbReference>
<dbReference type="InterPro" id="IPR006143">
    <property type="entry name" value="RND_pump_MFP"/>
</dbReference>
<dbReference type="EMBL" id="JBHSDU010000015">
    <property type="protein sequence ID" value="MFC4314056.1"/>
    <property type="molecule type" value="Genomic_DNA"/>
</dbReference>
<evidence type="ECO:0000313" key="11">
    <source>
        <dbReference type="EMBL" id="MFC4314056.1"/>
    </source>
</evidence>
<feature type="domain" description="Multidrug resistance protein MdtA-like barrel-sandwich hybrid" evidence="8">
    <location>
        <begin position="76"/>
        <end position="217"/>
    </location>
</feature>
<dbReference type="Pfam" id="PF25944">
    <property type="entry name" value="Beta-barrel_RND"/>
    <property type="match status" value="1"/>
</dbReference>
<reference evidence="12" key="1">
    <citation type="journal article" date="2019" name="Int. J. Syst. Evol. Microbiol.">
        <title>The Global Catalogue of Microorganisms (GCM) 10K type strain sequencing project: providing services to taxonomists for standard genome sequencing and annotation.</title>
        <authorList>
            <consortium name="The Broad Institute Genomics Platform"/>
            <consortium name="The Broad Institute Genome Sequencing Center for Infectious Disease"/>
            <person name="Wu L."/>
            <person name="Ma J."/>
        </authorList>
    </citation>
    <scope>NUCLEOTIDE SEQUENCE [LARGE SCALE GENOMIC DNA]</scope>
    <source>
        <strain evidence="12">CGMCC 1.10759</strain>
    </source>
</reference>
<sequence>MSLNNARPASVQLRNSVIALLLLAVVGWAAWHFTRSTERSAGRGRPAAAVGTAQATSMDVPVTLSAIGSVQPIVAATVRSQLSGTLFSLHFTEGQPVKQGQLLAKIDPRPYQLALSQARANLIRDESLLDQARADLERYRTLWSQDSIARQQLDTQAATVKQLEGTVAADRAAIGVASLNLDYTSITAPVAGKAGLRQADIGNYVTPGDATGIVVITQVQPIDVTFSVPQAQLPDVQAQLREGRKLHVTATDQAGERVLAEGEFLTFDNQIDATSGTVRAKARFDNRDQTLFPNQFVNVSLLVKTLSGSVTIPVSSVRHGAQGDFVFVLQTDRTVKTRAVRTGVIHEQQIVVSSGLKAGETVITEGADGLNDGARVMLAGAKWPASAKKQ</sequence>
<dbReference type="InterPro" id="IPR058627">
    <property type="entry name" value="MdtA-like_C"/>
</dbReference>
<feature type="domain" description="Multidrug resistance protein MdtA-like alpha-helical hairpin" evidence="7">
    <location>
        <begin position="115"/>
        <end position="184"/>
    </location>
</feature>
<dbReference type="Pfam" id="PF25967">
    <property type="entry name" value="RND-MFP_C"/>
    <property type="match status" value="1"/>
</dbReference>
<keyword evidence="3" id="KW-0813">Transport</keyword>
<evidence type="ECO:0000256" key="4">
    <source>
        <dbReference type="ARBA" id="ARBA00022475"/>
    </source>
</evidence>
<dbReference type="PANTHER" id="PTHR30469:SF12">
    <property type="entry name" value="MULTIDRUG RESISTANCE PROTEIN MDTA"/>
    <property type="match status" value="1"/>
</dbReference>
<organism evidence="11 12">
    <name type="scientific">Steroidobacter flavus</name>
    <dbReference type="NCBI Taxonomy" id="1842136"/>
    <lineage>
        <taxon>Bacteria</taxon>
        <taxon>Pseudomonadati</taxon>
        <taxon>Pseudomonadota</taxon>
        <taxon>Gammaproteobacteria</taxon>
        <taxon>Steroidobacterales</taxon>
        <taxon>Steroidobacteraceae</taxon>
        <taxon>Steroidobacter</taxon>
    </lineage>
</organism>
<dbReference type="Gene3D" id="2.40.50.100">
    <property type="match status" value="1"/>
</dbReference>
<dbReference type="PANTHER" id="PTHR30469">
    <property type="entry name" value="MULTIDRUG RESISTANCE PROTEIN MDTA"/>
    <property type="match status" value="1"/>
</dbReference>
<dbReference type="SUPFAM" id="SSF111369">
    <property type="entry name" value="HlyD-like secretion proteins"/>
    <property type="match status" value="1"/>
</dbReference>
<protein>
    <submittedName>
        <fullName evidence="11">MdtA/MuxA family multidrug efflux RND transporter periplasmic adaptor subunit</fullName>
    </submittedName>
</protein>
<dbReference type="InterPro" id="IPR058624">
    <property type="entry name" value="MdtA-like_HH"/>
</dbReference>
<accession>A0ABV8T2C8</accession>
<dbReference type="InterPro" id="IPR058626">
    <property type="entry name" value="MdtA-like_b-barrel"/>
</dbReference>
<name>A0ABV8T2C8_9GAMM</name>
<evidence type="ECO:0000259" key="7">
    <source>
        <dbReference type="Pfam" id="PF25876"/>
    </source>
</evidence>
<keyword evidence="4" id="KW-1003">Cell membrane</keyword>
<evidence type="ECO:0000313" key="12">
    <source>
        <dbReference type="Proteomes" id="UP001595904"/>
    </source>
</evidence>
<comment type="caution">
    <text evidence="11">The sequence shown here is derived from an EMBL/GenBank/DDBJ whole genome shotgun (WGS) entry which is preliminary data.</text>
</comment>
<evidence type="ECO:0000256" key="6">
    <source>
        <dbReference type="ARBA" id="ARBA00023136"/>
    </source>
</evidence>
<proteinExistence type="inferred from homology"/>
<dbReference type="Proteomes" id="UP001595904">
    <property type="component" value="Unassembled WGS sequence"/>
</dbReference>
<feature type="domain" description="Multidrug resistance protein MdtA-like C-terminal permuted SH3" evidence="10">
    <location>
        <begin position="310"/>
        <end position="368"/>
    </location>
</feature>
<keyword evidence="5" id="KW-0997">Cell inner membrane</keyword>
<feature type="domain" description="Multidrug resistance protein MdtA-like beta-barrel" evidence="9">
    <location>
        <begin position="221"/>
        <end position="304"/>
    </location>
</feature>
<evidence type="ECO:0000259" key="8">
    <source>
        <dbReference type="Pfam" id="PF25917"/>
    </source>
</evidence>
<dbReference type="RefSeq" id="WP_380604921.1">
    <property type="nucleotide sequence ID" value="NZ_JBHSDU010000015.1"/>
</dbReference>
<gene>
    <name evidence="11" type="ORF">ACFPN2_33590</name>
</gene>